<gene>
    <name evidence="1" type="ORF">PIB30_087699</name>
</gene>
<reference evidence="1 2" key="1">
    <citation type="journal article" date="2023" name="Plants (Basel)">
        <title>Bridging the Gap: Combining Genomics and Transcriptomics Approaches to Understand Stylosanthes scabra, an Orphan Legume from the Brazilian Caatinga.</title>
        <authorList>
            <person name="Ferreira-Neto J.R.C."/>
            <person name="da Silva M.D."/>
            <person name="Binneck E."/>
            <person name="de Melo N.F."/>
            <person name="da Silva R.H."/>
            <person name="de Melo A.L.T.M."/>
            <person name="Pandolfi V."/>
            <person name="Bustamante F.O."/>
            <person name="Brasileiro-Vidal A.C."/>
            <person name="Benko-Iseppon A.M."/>
        </authorList>
    </citation>
    <scope>NUCLEOTIDE SEQUENCE [LARGE SCALE GENOMIC DNA]</scope>
    <source>
        <tissue evidence="1">Leaves</tissue>
    </source>
</reference>
<proteinExistence type="predicted"/>
<accession>A0ABU6UUC0</accession>
<protein>
    <submittedName>
        <fullName evidence="1">Uncharacterized protein</fullName>
    </submittedName>
</protein>
<name>A0ABU6UUC0_9FABA</name>
<comment type="caution">
    <text evidence="1">The sequence shown here is derived from an EMBL/GenBank/DDBJ whole genome shotgun (WGS) entry which is preliminary data.</text>
</comment>
<evidence type="ECO:0000313" key="1">
    <source>
        <dbReference type="EMBL" id="MED6164232.1"/>
    </source>
</evidence>
<dbReference type="Proteomes" id="UP001341840">
    <property type="component" value="Unassembled WGS sequence"/>
</dbReference>
<evidence type="ECO:0000313" key="2">
    <source>
        <dbReference type="Proteomes" id="UP001341840"/>
    </source>
</evidence>
<sequence length="97" mass="11256">PIVGHTRHSDYLSGEKSGDTQFTKDLFLRFRETLKGSARINILEYNKSDDCDVYVTQKYDRPGRTWIVEHVRDTDCFKCSCMRMESFGFPCVQLPPA</sequence>
<dbReference type="EMBL" id="JASCZI010122385">
    <property type="protein sequence ID" value="MED6164232.1"/>
    <property type="molecule type" value="Genomic_DNA"/>
</dbReference>
<keyword evidence="2" id="KW-1185">Reference proteome</keyword>
<feature type="non-terminal residue" evidence="1">
    <location>
        <position position="1"/>
    </location>
</feature>
<organism evidence="1 2">
    <name type="scientific">Stylosanthes scabra</name>
    <dbReference type="NCBI Taxonomy" id="79078"/>
    <lineage>
        <taxon>Eukaryota</taxon>
        <taxon>Viridiplantae</taxon>
        <taxon>Streptophyta</taxon>
        <taxon>Embryophyta</taxon>
        <taxon>Tracheophyta</taxon>
        <taxon>Spermatophyta</taxon>
        <taxon>Magnoliopsida</taxon>
        <taxon>eudicotyledons</taxon>
        <taxon>Gunneridae</taxon>
        <taxon>Pentapetalae</taxon>
        <taxon>rosids</taxon>
        <taxon>fabids</taxon>
        <taxon>Fabales</taxon>
        <taxon>Fabaceae</taxon>
        <taxon>Papilionoideae</taxon>
        <taxon>50 kb inversion clade</taxon>
        <taxon>dalbergioids sensu lato</taxon>
        <taxon>Dalbergieae</taxon>
        <taxon>Pterocarpus clade</taxon>
        <taxon>Stylosanthes</taxon>
    </lineage>
</organism>